<dbReference type="RefSeq" id="WP_264891910.1">
    <property type="nucleotide sequence ID" value="NZ_CP110257.1"/>
</dbReference>
<evidence type="ECO:0000256" key="5">
    <source>
        <dbReference type="ARBA" id="ARBA00022485"/>
    </source>
</evidence>
<keyword evidence="6" id="KW-0479">Metal-binding</keyword>
<evidence type="ECO:0000313" key="15">
    <source>
        <dbReference type="Proteomes" id="UP001163266"/>
    </source>
</evidence>
<dbReference type="EC" id="3.2.2.27" evidence="3"/>
<evidence type="ECO:0000256" key="3">
    <source>
        <dbReference type="ARBA" id="ARBA00012030"/>
    </source>
</evidence>
<dbReference type="InterPro" id="IPR005273">
    <property type="entry name" value="Ura-DNA_glyco_family4"/>
</dbReference>
<evidence type="ECO:0000256" key="6">
    <source>
        <dbReference type="ARBA" id="ARBA00022723"/>
    </source>
</evidence>
<evidence type="ECO:0000256" key="4">
    <source>
        <dbReference type="ARBA" id="ARBA00019403"/>
    </source>
</evidence>
<dbReference type="EMBL" id="CP110257">
    <property type="protein sequence ID" value="UZD54341.1"/>
    <property type="molecule type" value="Genomic_DNA"/>
</dbReference>
<keyword evidence="10" id="KW-0411">Iron-sulfur</keyword>
<evidence type="ECO:0000256" key="8">
    <source>
        <dbReference type="ARBA" id="ARBA00022801"/>
    </source>
</evidence>
<evidence type="ECO:0000313" key="14">
    <source>
        <dbReference type="EMBL" id="UZD54341.1"/>
    </source>
</evidence>
<comment type="catalytic activity">
    <reaction evidence="1">
        <text>Hydrolyzes single-stranded DNA or mismatched double-stranded DNA and polynucleotides, releasing free uracil.</text>
        <dbReference type="EC" id="3.2.2.27"/>
    </reaction>
</comment>
<evidence type="ECO:0000256" key="12">
    <source>
        <dbReference type="SAM" id="MobiDB-lite"/>
    </source>
</evidence>
<dbReference type="SUPFAM" id="SSF52141">
    <property type="entry name" value="Uracil-DNA glycosylase-like"/>
    <property type="match status" value="1"/>
</dbReference>
<dbReference type="PANTHER" id="PTHR33693">
    <property type="entry name" value="TYPE-5 URACIL-DNA GLYCOSYLASE"/>
    <property type="match status" value="1"/>
</dbReference>
<keyword evidence="5" id="KW-0004">4Fe-4S</keyword>
<feature type="compositionally biased region" description="Low complexity" evidence="12">
    <location>
        <begin position="38"/>
        <end position="52"/>
    </location>
</feature>
<evidence type="ECO:0000256" key="7">
    <source>
        <dbReference type="ARBA" id="ARBA00022763"/>
    </source>
</evidence>
<feature type="domain" description="Uracil-DNA glycosylase-like" evidence="13">
    <location>
        <begin position="103"/>
        <end position="255"/>
    </location>
</feature>
<evidence type="ECO:0000256" key="11">
    <source>
        <dbReference type="ARBA" id="ARBA00023204"/>
    </source>
</evidence>
<dbReference type="InterPro" id="IPR036895">
    <property type="entry name" value="Uracil-DNA_glycosylase-like_sf"/>
</dbReference>
<keyword evidence="7" id="KW-0227">DNA damage</keyword>
<dbReference type="SMART" id="SM00986">
    <property type="entry name" value="UDG"/>
    <property type="match status" value="1"/>
</dbReference>
<proteinExistence type="inferred from homology"/>
<evidence type="ECO:0000259" key="13">
    <source>
        <dbReference type="SMART" id="SM00986"/>
    </source>
</evidence>
<keyword evidence="8" id="KW-0378">Hydrolase</keyword>
<dbReference type="InterPro" id="IPR051536">
    <property type="entry name" value="UDG_Type-4/5"/>
</dbReference>
<comment type="similarity">
    <text evidence="2">Belongs to the uracil-DNA glycosylase (UDG) superfamily. Type 4 (UDGa) family.</text>
</comment>
<keyword evidence="11" id="KW-0234">DNA repair</keyword>
<evidence type="ECO:0000256" key="2">
    <source>
        <dbReference type="ARBA" id="ARBA00006521"/>
    </source>
</evidence>
<protein>
    <recommendedName>
        <fullName evidence="4">Type-4 uracil-DNA glycosylase</fullName>
        <ecNumber evidence="3">3.2.2.27</ecNumber>
    </recommendedName>
</protein>
<evidence type="ECO:0000256" key="9">
    <source>
        <dbReference type="ARBA" id="ARBA00023004"/>
    </source>
</evidence>
<evidence type="ECO:0000256" key="10">
    <source>
        <dbReference type="ARBA" id="ARBA00023014"/>
    </source>
</evidence>
<organism evidence="14 15">
    <name type="scientific">Caldimonas aquatica</name>
    <dbReference type="NCBI Taxonomy" id="376175"/>
    <lineage>
        <taxon>Bacteria</taxon>
        <taxon>Pseudomonadati</taxon>
        <taxon>Pseudomonadota</taxon>
        <taxon>Betaproteobacteria</taxon>
        <taxon>Burkholderiales</taxon>
        <taxon>Sphaerotilaceae</taxon>
        <taxon>Caldimonas</taxon>
    </lineage>
</organism>
<accession>A0ABY6MQQ2</accession>
<dbReference type="Gene3D" id="3.40.470.10">
    <property type="entry name" value="Uracil-DNA glycosylase-like domain"/>
    <property type="match status" value="1"/>
</dbReference>
<dbReference type="Pfam" id="PF03167">
    <property type="entry name" value="UDG"/>
    <property type="match status" value="1"/>
</dbReference>
<dbReference type="PANTHER" id="PTHR33693:SF1">
    <property type="entry name" value="TYPE-4 URACIL-DNA GLYCOSYLASE"/>
    <property type="match status" value="1"/>
</dbReference>
<feature type="region of interest" description="Disordered" evidence="12">
    <location>
        <begin position="37"/>
        <end position="56"/>
    </location>
</feature>
<dbReference type="NCBIfam" id="TIGR00758">
    <property type="entry name" value="UDG_fam4"/>
    <property type="match status" value="1"/>
</dbReference>
<dbReference type="InterPro" id="IPR005122">
    <property type="entry name" value="Uracil-DNA_glycosylase-like"/>
</dbReference>
<keyword evidence="15" id="KW-1185">Reference proteome</keyword>
<reference evidence="14" key="1">
    <citation type="submission" date="2022-10" db="EMBL/GenBank/DDBJ databases">
        <title>Complete genome sequence of Schlegelella aquatica LMG 23380.</title>
        <authorList>
            <person name="Musilova J."/>
            <person name="Kourilova X."/>
            <person name="Bezdicek M."/>
            <person name="Hermankova K."/>
            <person name="Obruca S."/>
            <person name="Sedlar K."/>
        </authorList>
    </citation>
    <scope>NUCLEOTIDE SEQUENCE</scope>
    <source>
        <strain evidence="14">LMG 23380</strain>
    </source>
</reference>
<dbReference type="CDD" id="cd10030">
    <property type="entry name" value="UDG-F4_TTUDGA_SPO1dp_like"/>
    <property type="match status" value="1"/>
</dbReference>
<keyword evidence="9" id="KW-0408">Iron</keyword>
<name>A0ABY6MQQ2_9BURK</name>
<evidence type="ECO:0000256" key="1">
    <source>
        <dbReference type="ARBA" id="ARBA00001400"/>
    </source>
</evidence>
<dbReference type="Proteomes" id="UP001163266">
    <property type="component" value="Chromosome"/>
</dbReference>
<gene>
    <name evidence="14" type="ORF">OMP39_11775</name>
</gene>
<sequence length="270" mass="29652">MSWDAYKLALLREMGLTAWVRRDGAPTAEEADVQVRSAPAPAQDEAVAAPDAPWLPEPSPAAAVGVQGRRAGGVASMDWAALREAVASCTACKLCQGRRQTVFGVGAERAEWMIVGEAPGEQEDLKGEPFVGPAGKLLDQMLHAIGLAREPGAPRGQVYIANVLKCRPPHNRNPEPEEIAQCEPFLRRQIELVQPRIILAMGRFAVQTLLQSQEAIGRLRGRVHRYQGIPVVVTYHPAYLLRNLPDKAKAWEDLCLAVHQLRQERRATEV</sequence>
<dbReference type="SMART" id="SM00987">
    <property type="entry name" value="UreE_C"/>
    <property type="match status" value="1"/>
</dbReference>